<feature type="binding site" evidence="12 15">
    <location>
        <position position="53"/>
    </location>
    <ligand>
        <name>pyruvate</name>
        <dbReference type="ChEBI" id="CHEBI:15361"/>
    </ligand>
</feature>
<feature type="site" description="Part of a proton relay during catalysis" evidence="12">
    <location>
        <position position="52"/>
    </location>
</feature>
<dbReference type="InterPro" id="IPR005263">
    <property type="entry name" value="DapA"/>
</dbReference>
<comment type="subcellular location">
    <subcellularLocation>
        <location evidence="12">Cytoplasm</location>
    </subcellularLocation>
</comment>
<dbReference type="PANTHER" id="PTHR12128:SF66">
    <property type="entry name" value="4-HYDROXY-2-OXOGLUTARATE ALDOLASE, MITOCHONDRIAL"/>
    <property type="match status" value="1"/>
</dbReference>
<evidence type="ECO:0000256" key="9">
    <source>
        <dbReference type="ARBA" id="ARBA00023239"/>
    </source>
</evidence>
<dbReference type="CDD" id="cd00950">
    <property type="entry name" value="DHDPS"/>
    <property type="match status" value="1"/>
</dbReference>
<comment type="caution">
    <text evidence="16">The sequence shown here is derived from an EMBL/GenBank/DDBJ whole genome shotgun (WGS) entry which is preliminary data.</text>
</comment>
<comment type="catalytic activity">
    <reaction evidence="11 12">
        <text>L-aspartate 4-semialdehyde + pyruvate = (2S,4S)-4-hydroxy-2,3,4,5-tetrahydrodipicolinate + H2O + H(+)</text>
        <dbReference type="Rhea" id="RHEA:34171"/>
        <dbReference type="ChEBI" id="CHEBI:15361"/>
        <dbReference type="ChEBI" id="CHEBI:15377"/>
        <dbReference type="ChEBI" id="CHEBI:15378"/>
        <dbReference type="ChEBI" id="CHEBI:67139"/>
        <dbReference type="ChEBI" id="CHEBI:537519"/>
        <dbReference type="EC" id="4.3.3.7"/>
    </reaction>
</comment>
<evidence type="ECO:0000256" key="6">
    <source>
        <dbReference type="ARBA" id="ARBA00022605"/>
    </source>
</evidence>
<evidence type="ECO:0000256" key="1">
    <source>
        <dbReference type="ARBA" id="ARBA00003294"/>
    </source>
</evidence>
<evidence type="ECO:0000256" key="3">
    <source>
        <dbReference type="ARBA" id="ARBA00007592"/>
    </source>
</evidence>
<comment type="similarity">
    <text evidence="3 12 13">Belongs to the DapA family.</text>
</comment>
<evidence type="ECO:0000256" key="13">
    <source>
        <dbReference type="PIRNR" id="PIRNR001365"/>
    </source>
</evidence>
<feature type="active site" description="Schiff-base intermediate with substrate" evidence="12 14">
    <location>
        <position position="168"/>
    </location>
</feature>
<dbReference type="Proteomes" id="UP000252884">
    <property type="component" value="Unassembled WGS sequence"/>
</dbReference>
<dbReference type="Gene3D" id="3.20.20.70">
    <property type="entry name" value="Aldolase class I"/>
    <property type="match status" value="1"/>
</dbReference>
<keyword evidence="5 12" id="KW-0963">Cytoplasm</keyword>
<feature type="active site" description="Proton donor/acceptor" evidence="12 14">
    <location>
        <position position="140"/>
    </location>
</feature>
<evidence type="ECO:0000256" key="15">
    <source>
        <dbReference type="PIRSR" id="PIRSR001365-2"/>
    </source>
</evidence>
<dbReference type="PRINTS" id="PR00146">
    <property type="entry name" value="DHPICSNTHASE"/>
</dbReference>
<evidence type="ECO:0000256" key="10">
    <source>
        <dbReference type="ARBA" id="ARBA00023270"/>
    </source>
</evidence>
<dbReference type="GO" id="GO:0005737">
    <property type="term" value="C:cytoplasm"/>
    <property type="evidence" value="ECO:0007669"/>
    <property type="project" value="UniProtKB-SubCell"/>
</dbReference>
<dbReference type="UniPathway" id="UPA00034">
    <property type="reaction ID" value="UER00017"/>
</dbReference>
<comment type="subunit">
    <text evidence="12">Homotetramer; dimer of dimers.</text>
</comment>
<feature type="site" description="Part of a proton relay during catalysis" evidence="12">
    <location>
        <position position="114"/>
    </location>
</feature>
<dbReference type="InterPro" id="IPR002220">
    <property type="entry name" value="DapA-like"/>
</dbReference>
<evidence type="ECO:0000313" key="16">
    <source>
        <dbReference type="EMBL" id="RCW76210.1"/>
    </source>
</evidence>
<evidence type="ECO:0000256" key="11">
    <source>
        <dbReference type="ARBA" id="ARBA00047836"/>
    </source>
</evidence>
<keyword evidence="10 12" id="KW-0704">Schiff base</keyword>
<evidence type="ECO:0000256" key="4">
    <source>
        <dbReference type="ARBA" id="ARBA00012086"/>
    </source>
</evidence>
<dbReference type="PIRSF" id="PIRSF001365">
    <property type="entry name" value="DHDPS"/>
    <property type="match status" value="1"/>
</dbReference>
<dbReference type="Pfam" id="PF00701">
    <property type="entry name" value="DHDPS"/>
    <property type="match status" value="1"/>
</dbReference>
<evidence type="ECO:0000313" key="17">
    <source>
        <dbReference type="Proteomes" id="UP000252884"/>
    </source>
</evidence>
<reference evidence="16 17" key="1">
    <citation type="submission" date="2018-07" db="EMBL/GenBank/DDBJ databases">
        <title>Genomic Encyclopedia of Type Strains, Phase IV (KMG-IV): sequencing the most valuable type-strain genomes for metagenomic binning, comparative biology and taxonomic classification.</title>
        <authorList>
            <person name="Goeker M."/>
        </authorList>
    </citation>
    <scope>NUCLEOTIDE SEQUENCE [LARGE SCALE GENOMIC DNA]</scope>
    <source>
        <strain evidence="16 17">DSM 21634</strain>
    </source>
</reference>
<keyword evidence="9 12" id="KW-0456">Lyase</keyword>
<evidence type="ECO:0000256" key="7">
    <source>
        <dbReference type="ARBA" id="ARBA00022915"/>
    </source>
</evidence>
<dbReference type="PROSITE" id="PS00666">
    <property type="entry name" value="DHDPS_2"/>
    <property type="match status" value="1"/>
</dbReference>
<organism evidence="16 17">
    <name type="scientific">Pseudorhodoferax soli</name>
    <dbReference type="NCBI Taxonomy" id="545864"/>
    <lineage>
        <taxon>Bacteria</taxon>
        <taxon>Pseudomonadati</taxon>
        <taxon>Pseudomonadota</taxon>
        <taxon>Betaproteobacteria</taxon>
        <taxon>Burkholderiales</taxon>
        <taxon>Comamonadaceae</taxon>
    </lineage>
</organism>
<feature type="binding site" evidence="12 15">
    <location>
        <position position="208"/>
    </location>
    <ligand>
        <name>pyruvate</name>
        <dbReference type="ChEBI" id="CHEBI:15361"/>
    </ligand>
</feature>
<evidence type="ECO:0000256" key="12">
    <source>
        <dbReference type="HAMAP-Rule" id="MF_00418"/>
    </source>
</evidence>
<dbReference type="EC" id="4.3.3.7" evidence="4 12"/>
<accession>A0A368Y7F0</accession>
<dbReference type="PANTHER" id="PTHR12128">
    <property type="entry name" value="DIHYDRODIPICOLINATE SYNTHASE"/>
    <property type="match status" value="1"/>
</dbReference>
<gene>
    <name evidence="12" type="primary">dapA</name>
    <name evidence="16" type="ORF">DES41_101816</name>
</gene>
<dbReference type="SUPFAM" id="SSF51569">
    <property type="entry name" value="Aldolase"/>
    <property type="match status" value="1"/>
</dbReference>
<dbReference type="NCBIfam" id="TIGR00674">
    <property type="entry name" value="dapA"/>
    <property type="match status" value="1"/>
</dbReference>
<evidence type="ECO:0000256" key="2">
    <source>
        <dbReference type="ARBA" id="ARBA00005120"/>
    </source>
</evidence>
<name>A0A368Y7F0_9BURK</name>
<dbReference type="RefSeq" id="WP_114466137.1">
    <property type="nucleotide sequence ID" value="NZ_QPJK01000001.1"/>
</dbReference>
<dbReference type="SMART" id="SM01130">
    <property type="entry name" value="DHDPS"/>
    <property type="match status" value="1"/>
</dbReference>
<dbReference type="GO" id="GO:0008840">
    <property type="term" value="F:4-hydroxy-tetrahydrodipicolinate synthase activity"/>
    <property type="evidence" value="ECO:0007669"/>
    <property type="project" value="UniProtKB-UniRule"/>
</dbReference>
<evidence type="ECO:0000256" key="14">
    <source>
        <dbReference type="PIRSR" id="PIRSR001365-1"/>
    </source>
</evidence>
<sequence>MFVSSASPLFSGLWIPLVTPFTADDRVDHAALAALVRDLAGRSVAGFVPCGSTGEAAALTAEEQLAVLDTTLAAAQGLPVLMGVGGYRLQGVLAQLEAVCTRPVAGVLVAAPFYIRPSQEGLLTWFRTVADASPVPLVLYDIPYRTGAELRLETLLALAAHPRIQAIKDCGGDAGKTAALIADGRLAVLAGEDAQIFGSLALGATGAIAASAHRHTERFVQVIERLRAGALAEARALWQPLLPWVQAVFAEPNPGPIKALLAEAGQMDNRLRAPMTAASPALRQRLRALEDALLSRP</sequence>
<keyword evidence="8 12" id="KW-0457">Lysine biosynthesis</keyword>
<comment type="pathway">
    <text evidence="2 12">Amino-acid biosynthesis; L-lysine biosynthesis via DAP pathway; (S)-tetrahydrodipicolinate from L-aspartate: step 3/4.</text>
</comment>
<proteinExistence type="inferred from homology"/>
<keyword evidence="6 12" id="KW-0028">Amino-acid biosynthesis</keyword>
<dbReference type="AlphaFoldDB" id="A0A368Y7F0"/>
<evidence type="ECO:0000256" key="8">
    <source>
        <dbReference type="ARBA" id="ARBA00023154"/>
    </source>
</evidence>
<keyword evidence="7 12" id="KW-0220">Diaminopimelate biosynthesis</keyword>
<evidence type="ECO:0000256" key="5">
    <source>
        <dbReference type="ARBA" id="ARBA00022490"/>
    </source>
</evidence>
<comment type="function">
    <text evidence="1 12">Catalyzes the condensation of (S)-aspartate-beta-semialdehyde [(S)-ASA] and pyruvate to 4-hydroxy-tetrahydrodipicolinate (HTPA).</text>
</comment>
<dbReference type="InterPro" id="IPR020625">
    <property type="entry name" value="Schiff_base-form_aldolases_AS"/>
</dbReference>
<protein>
    <recommendedName>
        <fullName evidence="4 12">4-hydroxy-tetrahydrodipicolinate synthase</fullName>
        <shortName evidence="12">HTPA synthase</shortName>
        <ecNumber evidence="4 12">4.3.3.7</ecNumber>
    </recommendedName>
</protein>
<dbReference type="GO" id="GO:0009089">
    <property type="term" value="P:lysine biosynthetic process via diaminopimelate"/>
    <property type="evidence" value="ECO:0007669"/>
    <property type="project" value="UniProtKB-UniRule"/>
</dbReference>
<keyword evidence="17" id="KW-1185">Reference proteome</keyword>
<comment type="caution">
    <text evidence="12">Was originally thought to be a dihydrodipicolinate synthase (DHDPS), catalyzing the condensation of (S)-aspartate-beta-semialdehyde [(S)-ASA] and pyruvate to dihydrodipicolinate (DHDP). However, it was shown in E.coli that the product of the enzymatic reaction is not dihydrodipicolinate but in fact (4S)-4-hydroxy-2,3,4,5-tetrahydro-(2S)-dipicolinic acid (HTPA), and that the consecutive dehydration reaction leading to DHDP is not spontaneous but catalyzed by DapB.</text>
</comment>
<dbReference type="InterPro" id="IPR013785">
    <property type="entry name" value="Aldolase_TIM"/>
</dbReference>
<dbReference type="EMBL" id="QPJK01000001">
    <property type="protein sequence ID" value="RCW76210.1"/>
    <property type="molecule type" value="Genomic_DNA"/>
</dbReference>
<dbReference type="GO" id="GO:0019877">
    <property type="term" value="P:diaminopimelate biosynthetic process"/>
    <property type="evidence" value="ECO:0007669"/>
    <property type="project" value="UniProtKB-UniRule"/>
</dbReference>
<dbReference type="HAMAP" id="MF_00418">
    <property type="entry name" value="DapA"/>
    <property type="match status" value="1"/>
</dbReference>
<dbReference type="OrthoDB" id="9782828at2"/>